<evidence type="ECO:0000256" key="2">
    <source>
        <dbReference type="ARBA" id="ARBA00004586"/>
    </source>
</evidence>
<comment type="subcellular location">
    <subcellularLocation>
        <location evidence="1">Cell membrane</location>
        <topology evidence="1">Single-pass membrane protein</topology>
    </subcellularLocation>
    <subcellularLocation>
        <location evidence="2">Endoplasmic reticulum membrane</location>
    </subcellularLocation>
</comment>
<keyword evidence="5" id="KW-0808">Transferase</keyword>
<feature type="domain" description="O-acyltransferase WSD1 C-terminal" evidence="12">
    <location>
        <begin position="308"/>
        <end position="460"/>
    </location>
</feature>
<dbReference type="EMBL" id="JBAMMX010000002">
    <property type="protein sequence ID" value="KAK6946095.1"/>
    <property type="molecule type" value="Genomic_DNA"/>
</dbReference>
<evidence type="ECO:0000256" key="7">
    <source>
        <dbReference type="ARBA" id="ARBA00023315"/>
    </source>
</evidence>
<evidence type="ECO:0000259" key="12">
    <source>
        <dbReference type="Pfam" id="PF06974"/>
    </source>
</evidence>
<keyword evidence="14" id="KW-1185">Reference proteome</keyword>
<dbReference type="Proteomes" id="UP001370490">
    <property type="component" value="Unassembled WGS sequence"/>
</dbReference>
<dbReference type="Pfam" id="PF03007">
    <property type="entry name" value="WS_DGAT_cat"/>
    <property type="match status" value="1"/>
</dbReference>
<comment type="caution">
    <text evidence="13">The sequence shown here is derived from an EMBL/GenBank/DDBJ whole genome shotgun (WGS) entry which is preliminary data.</text>
</comment>
<name>A0AAN8ZUX9_9MAGN</name>
<evidence type="ECO:0000256" key="3">
    <source>
        <dbReference type="ARBA" id="ARBA00004771"/>
    </source>
</evidence>
<dbReference type="GO" id="GO:0019432">
    <property type="term" value="P:triglyceride biosynthetic process"/>
    <property type="evidence" value="ECO:0007669"/>
    <property type="project" value="TreeGrafter"/>
</dbReference>
<dbReference type="PANTHER" id="PTHR31650:SF41">
    <property type="entry name" value="O-ACYLTRANSFERASE WSD1-LIKE ISOFORM X1"/>
    <property type="match status" value="1"/>
</dbReference>
<evidence type="ECO:0000256" key="1">
    <source>
        <dbReference type="ARBA" id="ARBA00004162"/>
    </source>
</evidence>
<keyword evidence="6" id="KW-0256">Endoplasmic reticulum</keyword>
<proteinExistence type="inferred from homology"/>
<dbReference type="InterPro" id="IPR045034">
    <property type="entry name" value="O-acyltransferase_WSD1-like"/>
</dbReference>
<evidence type="ECO:0000256" key="10">
    <source>
        <dbReference type="ARBA" id="ARBA00048109"/>
    </source>
</evidence>
<dbReference type="SUPFAM" id="SSF52777">
    <property type="entry name" value="CoA-dependent acyltransferases"/>
    <property type="match status" value="1"/>
</dbReference>
<comment type="catalytic activity">
    <reaction evidence="10">
        <text>an acyl-CoA + a 1,2-diacyl-sn-glycerol = a triacyl-sn-glycerol + CoA</text>
        <dbReference type="Rhea" id="RHEA:10868"/>
        <dbReference type="ChEBI" id="CHEBI:17815"/>
        <dbReference type="ChEBI" id="CHEBI:57287"/>
        <dbReference type="ChEBI" id="CHEBI:58342"/>
        <dbReference type="ChEBI" id="CHEBI:64615"/>
        <dbReference type="EC" id="2.3.1.20"/>
    </reaction>
</comment>
<dbReference type="GO" id="GO:0005886">
    <property type="term" value="C:plasma membrane"/>
    <property type="evidence" value="ECO:0007669"/>
    <property type="project" value="UniProtKB-SubCell"/>
</dbReference>
<dbReference type="InterPro" id="IPR009721">
    <property type="entry name" value="O-acyltransferase_WSD1_C"/>
</dbReference>
<organism evidence="13 14">
    <name type="scientific">Dillenia turbinata</name>
    <dbReference type="NCBI Taxonomy" id="194707"/>
    <lineage>
        <taxon>Eukaryota</taxon>
        <taxon>Viridiplantae</taxon>
        <taxon>Streptophyta</taxon>
        <taxon>Embryophyta</taxon>
        <taxon>Tracheophyta</taxon>
        <taxon>Spermatophyta</taxon>
        <taxon>Magnoliopsida</taxon>
        <taxon>eudicotyledons</taxon>
        <taxon>Gunneridae</taxon>
        <taxon>Pentapetalae</taxon>
        <taxon>Dilleniales</taxon>
        <taxon>Dilleniaceae</taxon>
        <taxon>Dillenia</taxon>
    </lineage>
</organism>
<evidence type="ECO:0000256" key="4">
    <source>
        <dbReference type="ARBA" id="ARBA00005189"/>
    </source>
</evidence>
<reference evidence="13 14" key="1">
    <citation type="submission" date="2023-12" db="EMBL/GenBank/DDBJ databases">
        <title>A high-quality genome assembly for Dillenia turbinata (Dilleniales).</title>
        <authorList>
            <person name="Chanderbali A."/>
        </authorList>
    </citation>
    <scope>NUCLEOTIDE SEQUENCE [LARGE SCALE GENOMIC DNA]</scope>
    <source>
        <strain evidence="13">LSX21</strain>
        <tissue evidence="13">Leaf</tissue>
    </source>
</reference>
<comment type="catalytic activity">
    <reaction evidence="9">
        <text>a long chain fatty alcohol + a fatty acyl-CoA = a long-chain alcohol wax ester + CoA</text>
        <dbReference type="Rhea" id="RHEA:38443"/>
        <dbReference type="ChEBI" id="CHEBI:17135"/>
        <dbReference type="ChEBI" id="CHEBI:57287"/>
        <dbReference type="ChEBI" id="CHEBI:77636"/>
        <dbReference type="ChEBI" id="CHEBI:235323"/>
        <dbReference type="EC" id="2.3.1.75"/>
    </reaction>
</comment>
<evidence type="ECO:0000256" key="6">
    <source>
        <dbReference type="ARBA" id="ARBA00022824"/>
    </source>
</evidence>
<evidence type="ECO:0000313" key="14">
    <source>
        <dbReference type="Proteomes" id="UP001370490"/>
    </source>
</evidence>
<dbReference type="InterPro" id="IPR004255">
    <property type="entry name" value="O-acyltransferase_WSD1_N"/>
</dbReference>
<sequence>MGYDVLGRDDEPLSPTGKLFLQQDFYEVINCVMGLETSIDVEAVKAELKESAMIKHPRFCSLLVRDKNGNEHWRKTQVDLDKHLIVLEDRVGEADDEEEVVNQYMADLAVSSPLATDKPLWEFHFLMAHKCGVLRFHHALGDGVSFMSLFLACCKKVGDPNQSPILGASGSSNLSKKSQGNSKAWNFLMVVWYSFLHIINFLLKVLWIRDPKTAISGGAGVELWPRKIAIAKLRLKDMKAVKRSVDGATINDVLFAIISSGLSRYLHYRTPKVQEELELTAVALVNIRQLPGLQELSDMMGRFSKSRWGNAIGVYLLPFQCNKSVATPLDYVKRAKESLDKKKLSLEALFSHYVIGMTTHFFGSKVASNLYYRLISNTTFLVSNVAGPQEEISFAGHIIKFLRVNTSSLPHLVGEWWMQALQVNMVSYAGRADLQIMVAKDIIPDPQFLAKCFEDSLLEMNDAATNLQS</sequence>
<protein>
    <submittedName>
        <fullName evidence="13">O-acyltransferase WSD1, C-terminal</fullName>
    </submittedName>
</protein>
<gene>
    <name evidence="13" type="ORF">RJ641_013639</name>
</gene>
<comment type="similarity">
    <text evidence="8">In the N-terminal section; belongs to the long-chain O-acyltransferase family.</text>
</comment>
<dbReference type="GO" id="GO:0047196">
    <property type="term" value="F:long-chain-alcohol O-fatty-acyltransferase activity"/>
    <property type="evidence" value="ECO:0007669"/>
    <property type="project" value="UniProtKB-EC"/>
</dbReference>
<feature type="domain" description="O-acyltransferase WSD1-like N-terminal" evidence="11">
    <location>
        <begin position="69"/>
        <end position="164"/>
    </location>
</feature>
<dbReference type="Pfam" id="PF06974">
    <property type="entry name" value="WS_DGAT_C"/>
    <property type="match status" value="1"/>
</dbReference>
<dbReference type="PANTHER" id="PTHR31650">
    <property type="entry name" value="O-ACYLTRANSFERASE (WSD1-LIKE) FAMILY PROTEIN"/>
    <property type="match status" value="1"/>
</dbReference>
<accession>A0AAN8ZUX9</accession>
<keyword evidence="7" id="KW-0012">Acyltransferase</keyword>
<dbReference type="GO" id="GO:0005789">
    <property type="term" value="C:endoplasmic reticulum membrane"/>
    <property type="evidence" value="ECO:0007669"/>
    <property type="project" value="UniProtKB-SubCell"/>
</dbReference>
<dbReference type="GO" id="GO:0004144">
    <property type="term" value="F:diacylglycerol O-acyltransferase activity"/>
    <property type="evidence" value="ECO:0007669"/>
    <property type="project" value="UniProtKB-EC"/>
</dbReference>
<dbReference type="AlphaFoldDB" id="A0AAN8ZUX9"/>
<evidence type="ECO:0000259" key="11">
    <source>
        <dbReference type="Pfam" id="PF03007"/>
    </source>
</evidence>
<evidence type="ECO:0000256" key="8">
    <source>
        <dbReference type="ARBA" id="ARBA00024360"/>
    </source>
</evidence>
<evidence type="ECO:0000256" key="5">
    <source>
        <dbReference type="ARBA" id="ARBA00022679"/>
    </source>
</evidence>
<evidence type="ECO:0000256" key="9">
    <source>
        <dbReference type="ARBA" id="ARBA00047604"/>
    </source>
</evidence>
<comment type="pathway">
    <text evidence="3">Glycerolipid metabolism; triacylglycerol biosynthesis.</text>
</comment>
<evidence type="ECO:0000313" key="13">
    <source>
        <dbReference type="EMBL" id="KAK6946095.1"/>
    </source>
</evidence>
<comment type="pathway">
    <text evidence="4">Lipid metabolism.</text>
</comment>